<accession>A0A532UUB2</accession>
<protein>
    <recommendedName>
        <fullName evidence="3">LysM domain-containing protein</fullName>
    </recommendedName>
</protein>
<organism evidence="1 2">
    <name type="scientific">candidate division LCP-89 bacterium B3_LCP</name>
    <dbReference type="NCBI Taxonomy" id="2012998"/>
    <lineage>
        <taxon>Bacteria</taxon>
        <taxon>Pseudomonadati</taxon>
        <taxon>Bacteria division LCP-89</taxon>
    </lineage>
</organism>
<evidence type="ECO:0008006" key="3">
    <source>
        <dbReference type="Google" id="ProtNLM"/>
    </source>
</evidence>
<proteinExistence type="predicted"/>
<name>A0A532UUB2_UNCL8</name>
<reference evidence="1 2" key="1">
    <citation type="submission" date="2017-06" db="EMBL/GenBank/DDBJ databases">
        <title>Novel microbial phyla capable of carbon fixation and sulfur reduction in deep-sea sediments.</title>
        <authorList>
            <person name="Huang J."/>
            <person name="Baker B."/>
            <person name="Wang Y."/>
        </authorList>
    </citation>
    <scope>NUCLEOTIDE SEQUENCE [LARGE SCALE GENOMIC DNA]</scope>
    <source>
        <strain evidence="1">B3_LCP</strain>
    </source>
</reference>
<comment type="caution">
    <text evidence="1">The sequence shown here is derived from an EMBL/GenBank/DDBJ whole genome shotgun (WGS) entry which is preliminary data.</text>
</comment>
<evidence type="ECO:0000313" key="2">
    <source>
        <dbReference type="Proteomes" id="UP000319619"/>
    </source>
</evidence>
<dbReference type="AlphaFoldDB" id="A0A532UUB2"/>
<gene>
    <name evidence="1" type="ORF">CEE37_12255</name>
</gene>
<dbReference type="Proteomes" id="UP000319619">
    <property type="component" value="Unassembled WGS sequence"/>
</dbReference>
<sequence length="96" mass="10987">MFKKGSRYEKARTFDPDADGSVVLNGVRPRKIGKATGMVMHTVKAGERIDLLAHHYYNDDRLWWRIVDANPEFFYGGNIITKEMEGSVIMIPKAKE</sequence>
<dbReference type="EMBL" id="NJBN01000009">
    <property type="protein sequence ID" value="TKJ38533.1"/>
    <property type="molecule type" value="Genomic_DNA"/>
</dbReference>
<evidence type="ECO:0000313" key="1">
    <source>
        <dbReference type="EMBL" id="TKJ38533.1"/>
    </source>
</evidence>